<sequence length="247" mass="27583">MLITVLTLISTLNICTSLDFRSKLLTANSHQSKASNENPLDYNPYSQFNYNGSSYSEPSPVANVPSTTTKQPLLNPYGAKELARLASTVLNGRHHSWTNTLENNTSFSNMLLLPLATTTTMSPLLLSLESSATTGFERLKMNPEKGTTRLIVTPSTSTVKPVYIIRENLNVLQQSTKNSRNSTTTTVLSSYSKVPEYMSRKYNSNIFLPSNRLINDVLVIPSARRFYVLIIMPIHESINYQVNLKVN</sequence>
<keyword evidence="1" id="KW-0732">Signal</keyword>
<feature type="chain" id="PRO_5005892820" evidence="1">
    <location>
        <begin position="18"/>
        <end position="247"/>
    </location>
</feature>
<evidence type="ECO:0000313" key="2">
    <source>
        <dbReference type="Proteomes" id="UP000046393"/>
    </source>
</evidence>
<proteinExistence type="predicted"/>
<protein>
    <submittedName>
        <fullName evidence="3">DM5 domain-containing protein</fullName>
    </submittedName>
</protein>
<organism evidence="2 3">
    <name type="scientific">Syphacia muris</name>
    <dbReference type="NCBI Taxonomy" id="451379"/>
    <lineage>
        <taxon>Eukaryota</taxon>
        <taxon>Metazoa</taxon>
        <taxon>Ecdysozoa</taxon>
        <taxon>Nematoda</taxon>
        <taxon>Chromadorea</taxon>
        <taxon>Rhabditida</taxon>
        <taxon>Spirurina</taxon>
        <taxon>Oxyuridomorpha</taxon>
        <taxon>Oxyuroidea</taxon>
        <taxon>Oxyuridae</taxon>
        <taxon>Syphacia</taxon>
    </lineage>
</organism>
<name>A0A0N5A808_9BILA</name>
<keyword evidence="2" id="KW-1185">Reference proteome</keyword>
<evidence type="ECO:0000256" key="1">
    <source>
        <dbReference type="SAM" id="SignalP"/>
    </source>
</evidence>
<dbReference type="Proteomes" id="UP000046393">
    <property type="component" value="Unplaced"/>
</dbReference>
<feature type="signal peptide" evidence="1">
    <location>
        <begin position="1"/>
        <end position="17"/>
    </location>
</feature>
<dbReference type="AlphaFoldDB" id="A0A0N5A808"/>
<evidence type="ECO:0000313" key="3">
    <source>
        <dbReference type="WBParaSite" id="SMUV_0000018301-mRNA-1"/>
    </source>
</evidence>
<reference evidence="3" key="1">
    <citation type="submission" date="2017-02" db="UniProtKB">
        <authorList>
            <consortium name="WormBaseParasite"/>
        </authorList>
    </citation>
    <scope>IDENTIFICATION</scope>
</reference>
<accession>A0A0N5A808</accession>
<dbReference type="WBParaSite" id="SMUV_0000018301-mRNA-1">
    <property type="protein sequence ID" value="SMUV_0000018301-mRNA-1"/>
    <property type="gene ID" value="SMUV_0000018301"/>
</dbReference>